<keyword evidence="7" id="KW-0521">NADP</keyword>
<dbReference type="SMART" id="SM00859">
    <property type="entry name" value="Semialdhyde_dh"/>
    <property type="match status" value="1"/>
</dbReference>
<evidence type="ECO:0000256" key="12">
    <source>
        <dbReference type="ARBA" id="ARBA00050041"/>
    </source>
</evidence>
<dbReference type="GO" id="GO:0051287">
    <property type="term" value="F:NAD binding"/>
    <property type="evidence" value="ECO:0007669"/>
    <property type="project" value="InterPro"/>
</dbReference>
<comment type="catalytic activity">
    <reaction evidence="10">
        <text>L-aspartate 4-semialdehyde + phosphate + NADP(+) = 4-phospho-L-aspartate + NADPH + H(+)</text>
        <dbReference type="Rhea" id="RHEA:24284"/>
        <dbReference type="ChEBI" id="CHEBI:15378"/>
        <dbReference type="ChEBI" id="CHEBI:43474"/>
        <dbReference type="ChEBI" id="CHEBI:57535"/>
        <dbReference type="ChEBI" id="CHEBI:57783"/>
        <dbReference type="ChEBI" id="CHEBI:58349"/>
        <dbReference type="ChEBI" id="CHEBI:537519"/>
        <dbReference type="EC" id="1.2.1.11"/>
    </reaction>
    <physiologicalReaction direction="right-to-left" evidence="10">
        <dbReference type="Rhea" id="RHEA:24286"/>
    </physiologicalReaction>
</comment>
<sequence>MAQQIYPLNVGVLGATGTVGQRFLVLLASHPYLRVHAIGASPRSVGLAYPKAVKWKQTTPIPKAYRDLNVSACEPGAFAGCKIIFSGLDADVAGDIELAFRDAGFAVFSNAKNYRRAPLDHLAVVRQQQQELKKPGFIVTNANCSTTGLVVPLAALERAFGPIDTVLVTTLQAISGAGYPGVPSLDIMDNVVPFIGGEEEKMVWETKKILGSLADTSTGFALRDEMRVSATCTRVPVIDGHTECVSVRFARRRAPDIAAVRAALSAYTCDTQTLGCPSAPTQAIEVHDAEDRPQPRLDRESQAGAAVSVGHFVLLVNNVCLGAATRASSTPRSPAHRDSLLSASGGE</sequence>
<dbReference type="GO" id="GO:0009088">
    <property type="term" value="P:threonine biosynthetic process"/>
    <property type="evidence" value="ECO:0007669"/>
    <property type="project" value="UniProtKB-UniPathway"/>
</dbReference>
<evidence type="ECO:0000256" key="3">
    <source>
        <dbReference type="ARBA" id="ARBA00010584"/>
    </source>
</evidence>
<dbReference type="InterPro" id="IPR012280">
    <property type="entry name" value="Semialdhyde_DH_dimer_dom"/>
</dbReference>
<dbReference type="NCBIfam" id="TIGR00978">
    <property type="entry name" value="asd_EA"/>
    <property type="match status" value="1"/>
</dbReference>
<reference evidence="16 17" key="1">
    <citation type="journal article" date="2016" name="Mol. Biol. Evol.">
        <title>Comparative Genomics of Early-Diverging Mushroom-Forming Fungi Provides Insights into the Origins of Lignocellulose Decay Capabilities.</title>
        <authorList>
            <person name="Nagy L.G."/>
            <person name="Riley R."/>
            <person name="Tritt A."/>
            <person name="Adam C."/>
            <person name="Daum C."/>
            <person name="Floudas D."/>
            <person name="Sun H."/>
            <person name="Yadav J.S."/>
            <person name="Pangilinan J."/>
            <person name="Larsson K.H."/>
            <person name="Matsuura K."/>
            <person name="Barry K."/>
            <person name="Labutti K."/>
            <person name="Kuo R."/>
            <person name="Ohm R.A."/>
            <person name="Bhattacharya S.S."/>
            <person name="Shirouzu T."/>
            <person name="Yoshinaga Y."/>
            <person name="Martin F.M."/>
            <person name="Grigoriev I.V."/>
            <person name="Hibbett D.S."/>
        </authorList>
    </citation>
    <scope>NUCLEOTIDE SEQUENCE [LARGE SCALE GENOMIC DNA]</scope>
    <source>
        <strain evidence="16 17">HHB12029</strain>
    </source>
</reference>
<keyword evidence="5" id="KW-0028">Amino-acid biosynthesis</keyword>
<dbReference type="PROSITE" id="PS01103">
    <property type="entry name" value="ASD"/>
    <property type="match status" value="1"/>
</dbReference>
<evidence type="ECO:0000259" key="15">
    <source>
        <dbReference type="SMART" id="SM00859"/>
    </source>
</evidence>
<evidence type="ECO:0000256" key="1">
    <source>
        <dbReference type="ARBA" id="ARBA00005021"/>
    </source>
</evidence>
<dbReference type="CDD" id="cd02315">
    <property type="entry name" value="ScASADH_like_N"/>
    <property type="match status" value="1"/>
</dbReference>
<dbReference type="UniPathway" id="UPA00034">
    <property type="reaction ID" value="UER00016"/>
</dbReference>
<evidence type="ECO:0000256" key="5">
    <source>
        <dbReference type="ARBA" id="ARBA00022605"/>
    </source>
</evidence>
<evidence type="ECO:0000256" key="14">
    <source>
        <dbReference type="SAM" id="MobiDB-lite"/>
    </source>
</evidence>
<evidence type="ECO:0000313" key="17">
    <source>
        <dbReference type="Proteomes" id="UP000077266"/>
    </source>
</evidence>
<evidence type="ECO:0000256" key="2">
    <source>
        <dbReference type="ARBA" id="ARBA00005097"/>
    </source>
</evidence>
<dbReference type="GO" id="GO:0004073">
    <property type="term" value="F:aspartate-semialdehyde dehydrogenase activity"/>
    <property type="evidence" value="ECO:0007669"/>
    <property type="project" value="UniProtKB-EC"/>
</dbReference>
<dbReference type="SUPFAM" id="SSF51735">
    <property type="entry name" value="NAD(P)-binding Rossmann-fold domains"/>
    <property type="match status" value="1"/>
</dbReference>
<dbReference type="InterPro" id="IPR036291">
    <property type="entry name" value="NAD(P)-bd_dom_sf"/>
</dbReference>
<evidence type="ECO:0000256" key="6">
    <source>
        <dbReference type="ARBA" id="ARBA00022697"/>
    </source>
</evidence>
<dbReference type="SUPFAM" id="SSF55347">
    <property type="entry name" value="Glyceraldehyde-3-phosphate dehydrogenase-like, C-terminal domain"/>
    <property type="match status" value="1"/>
</dbReference>
<evidence type="ECO:0000256" key="8">
    <source>
        <dbReference type="ARBA" id="ARBA00023002"/>
    </source>
</evidence>
<dbReference type="Pfam" id="PF02774">
    <property type="entry name" value="Semialdhyde_dhC"/>
    <property type="match status" value="1"/>
</dbReference>
<dbReference type="Gene3D" id="3.30.360.10">
    <property type="entry name" value="Dihydrodipicolinate Reductase, domain 2"/>
    <property type="match status" value="1"/>
</dbReference>
<dbReference type="GO" id="GO:0050661">
    <property type="term" value="F:NADP binding"/>
    <property type="evidence" value="ECO:0007669"/>
    <property type="project" value="InterPro"/>
</dbReference>
<dbReference type="EMBL" id="KV425973">
    <property type="protein sequence ID" value="KZV94399.1"/>
    <property type="molecule type" value="Genomic_DNA"/>
</dbReference>
<evidence type="ECO:0000256" key="4">
    <source>
        <dbReference type="ARBA" id="ARBA00013120"/>
    </source>
</evidence>
<dbReference type="AlphaFoldDB" id="A0A166AR80"/>
<dbReference type="CDD" id="cd18130">
    <property type="entry name" value="ASADH_C_arch_fung_like"/>
    <property type="match status" value="1"/>
</dbReference>
<feature type="region of interest" description="Disordered" evidence="14">
    <location>
        <begin position="326"/>
        <end position="347"/>
    </location>
</feature>
<dbReference type="InterPro" id="IPR051823">
    <property type="entry name" value="ASADH-related"/>
</dbReference>
<dbReference type="PIRSF" id="PIRSF000148">
    <property type="entry name" value="ASA_dh"/>
    <property type="match status" value="1"/>
</dbReference>
<dbReference type="OrthoDB" id="1894490at2759"/>
<keyword evidence="6" id="KW-0791">Threonine biosynthesis</keyword>
<evidence type="ECO:0000256" key="10">
    <source>
        <dbReference type="ARBA" id="ARBA00049864"/>
    </source>
</evidence>
<dbReference type="GO" id="GO:0009089">
    <property type="term" value="P:lysine biosynthetic process via diaminopimelate"/>
    <property type="evidence" value="ECO:0007669"/>
    <property type="project" value="UniProtKB-UniPathway"/>
</dbReference>
<dbReference type="PANTHER" id="PTHR46718:SF1">
    <property type="entry name" value="ASPARTATE-SEMIALDEHYDE DEHYDROGENASE"/>
    <property type="match status" value="1"/>
</dbReference>
<keyword evidence="17" id="KW-1185">Reference proteome</keyword>
<evidence type="ECO:0000313" key="16">
    <source>
        <dbReference type="EMBL" id="KZV94399.1"/>
    </source>
</evidence>
<dbReference type="InParanoid" id="A0A166AR80"/>
<dbReference type="EC" id="1.2.1.11" evidence="4"/>
<gene>
    <name evidence="16" type="ORF">EXIGLDRAFT_737028</name>
</gene>
<feature type="active site" description="Acyl-thioester intermediate" evidence="13">
    <location>
        <position position="144"/>
    </location>
</feature>
<dbReference type="InterPro" id="IPR000534">
    <property type="entry name" value="Semialdehyde_DH_NAD-bd"/>
</dbReference>
<dbReference type="STRING" id="1314781.A0A166AR80"/>
<dbReference type="FunFam" id="3.30.360.10:FF:000016">
    <property type="entry name" value="Probable aspartate-semialdehyde dehydrogenase"/>
    <property type="match status" value="1"/>
</dbReference>
<protein>
    <recommendedName>
        <fullName evidence="12">Aspartate-semialdehyde dehydrogenase</fullName>
        <ecNumber evidence="4">1.2.1.11</ecNumber>
    </recommendedName>
</protein>
<dbReference type="Proteomes" id="UP000077266">
    <property type="component" value="Unassembled WGS sequence"/>
</dbReference>
<dbReference type="InterPro" id="IPR005676">
    <property type="entry name" value="Asp_semi-ald_DH_pep-lack"/>
</dbReference>
<comment type="similarity">
    <text evidence="3">Belongs to the aspartate-semialdehyde dehydrogenase family.</text>
</comment>
<evidence type="ECO:0000256" key="13">
    <source>
        <dbReference type="PIRSR" id="PIRSR000148-1"/>
    </source>
</evidence>
<dbReference type="UniPathway" id="UPA00050">
    <property type="reaction ID" value="UER00463"/>
</dbReference>
<evidence type="ECO:0000256" key="7">
    <source>
        <dbReference type="ARBA" id="ARBA00022857"/>
    </source>
</evidence>
<comment type="function">
    <text evidence="11">Catalyzes the NADPH-dependent formation of L-aspartate 4-semialdehyde (L-ASA) by the reductive dephosphorylation of 4-phospho-L-aspartate. Mediates the second step in the biosynthesis of amino acids that derive from aspartate (the aspartate family of amino acids), including methioinine and threonine, the latter of which is a precursor to isoleucine.</text>
</comment>
<keyword evidence="8" id="KW-0560">Oxidoreductase</keyword>
<evidence type="ECO:0000256" key="11">
    <source>
        <dbReference type="ARBA" id="ARBA00049950"/>
    </source>
</evidence>
<name>A0A166AR80_EXIGL</name>
<organism evidence="16 17">
    <name type="scientific">Exidia glandulosa HHB12029</name>
    <dbReference type="NCBI Taxonomy" id="1314781"/>
    <lineage>
        <taxon>Eukaryota</taxon>
        <taxon>Fungi</taxon>
        <taxon>Dikarya</taxon>
        <taxon>Basidiomycota</taxon>
        <taxon>Agaricomycotina</taxon>
        <taxon>Agaricomycetes</taxon>
        <taxon>Auriculariales</taxon>
        <taxon>Exidiaceae</taxon>
        <taxon>Exidia</taxon>
    </lineage>
</organism>
<dbReference type="UniPathway" id="UPA00051">
    <property type="reaction ID" value="UER00464"/>
</dbReference>
<evidence type="ECO:0000256" key="9">
    <source>
        <dbReference type="ARBA" id="ARBA00023167"/>
    </source>
</evidence>
<keyword evidence="9" id="KW-0486">Methionine biosynthesis</keyword>
<proteinExistence type="inferred from homology"/>
<comment type="pathway">
    <text evidence="1">Amino-acid biosynthesis; L-methionine biosynthesis via de novo pathway; L-homoserine from L-aspartate: step 2/3.</text>
</comment>
<accession>A0A166AR80</accession>
<dbReference type="Pfam" id="PF01118">
    <property type="entry name" value="Semialdhyde_dh"/>
    <property type="match status" value="1"/>
</dbReference>
<dbReference type="GO" id="GO:0009086">
    <property type="term" value="P:methionine biosynthetic process"/>
    <property type="evidence" value="ECO:0007669"/>
    <property type="project" value="UniProtKB-KW"/>
</dbReference>
<feature type="active site" description="Proton acceptor" evidence="13">
    <location>
        <position position="241"/>
    </location>
</feature>
<dbReference type="GO" id="GO:0046983">
    <property type="term" value="F:protein dimerization activity"/>
    <property type="evidence" value="ECO:0007669"/>
    <property type="project" value="InterPro"/>
</dbReference>
<dbReference type="Gene3D" id="3.40.50.720">
    <property type="entry name" value="NAD(P)-binding Rossmann-like Domain"/>
    <property type="match status" value="1"/>
</dbReference>
<comment type="pathway">
    <text evidence="2">Amino-acid biosynthesis; L-threonine biosynthesis; L-threonine from L-aspartate: step 2/5.</text>
</comment>
<dbReference type="InterPro" id="IPR000319">
    <property type="entry name" value="Asp-semialdehyde_DH_CS"/>
</dbReference>
<dbReference type="NCBIfam" id="NF006416">
    <property type="entry name" value="PRK08664.1"/>
    <property type="match status" value="1"/>
</dbReference>
<dbReference type="PANTHER" id="PTHR46718">
    <property type="entry name" value="ASPARTATE-SEMIALDEHYDE DEHYDROGENASE"/>
    <property type="match status" value="1"/>
</dbReference>
<dbReference type="FunCoup" id="A0A166AR80">
    <property type="interactions" value="240"/>
</dbReference>
<feature type="domain" description="Semialdehyde dehydrogenase NAD-binding" evidence="15">
    <location>
        <begin position="9"/>
        <end position="125"/>
    </location>
</feature>